<evidence type="ECO:0000256" key="1">
    <source>
        <dbReference type="SAM" id="MobiDB-lite"/>
    </source>
</evidence>
<dbReference type="Gene3D" id="3.40.50.300">
    <property type="entry name" value="P-loop containing nucleotide triphosphate hydrolases"/>
    <property type="match status" value="1"/>
</dbReference>
<dbReference type="InterPro" id="IPR027417">
    <property type="entry name" value="P-loop_NTPase"/>
</dbReference>
<proteinExistence type="predicted"/>
<dbReference type="SUPFAM" id="SSF52540">
    <property type="entry name" value="P-loop containing nucleoside triphosphate hydrolases"/>
    <property type="match status" value="1"/>
</dbReference>
<gene>
    <name evidence="3" type="ORF">JKP88DRAFT_274707</name>
</gene>
<dbReference type="OrthoDB" id="38641at2759"/>
<evidence type="ECO:0000313" key="4">
    <source>
        <dbReference type="Proteomes" id="UP000664859"/>
    </source>
</evidence>
<protein>
    <recommendedName>
        <fullName evidence="5">Sulfotransferase</fullName>
    </recommendedName>
</protein>
<reference evidence="3" key="1">
    <citation type="submission" date="2021-02" db="EMBL/GenBank/DDBJ databases">
        <title>First Annotated Genome of the Yellow-green Alga Tribonema minus.</title>
        <authorList>
            <person name="Mahan K.M."/>
        </authorList>
    </citation>
    <scope>NUCLEOTIDE SEQUENCE</scope>
    <source>
        <strain evidence="3">UTEX B ZZ1240</strain>
    </source>
</reference>
<feature type="region of interest" description="Disordered" evidence="1">
    <location>
        <begin position="98"/>
        <end position="153"/>
    </location>
</feature>
<keyword evidence="4" id="KW-1185">Reference proteome</keyword>
<dbReference type="Proteomes" id="UP000664859">
    <property type="component" value="Unassembled WGS sequence"/>
</dbReference>
<dbReference type="AlphaFoldDB" id="A0A835ZIH3"/>
<evidence type="ECO:0000256" key="2">
    <source>
        <dbReference type="SAM" id="Phobius"/>
    </source>
</evidence>
<comment type="caution">
    <text evidence="3">The sequence shown here is derived from an EMBL/GenBank/DDBJ whole genome shotgun (WGS) entry which is preliminary data.</text>
</comment>
<evidence type="ECO:0000313" key="3">
    <source>
        <dbReference type="EMBL" id="KAG5192764.1"/>
    </source>
</evidence>
<evidence type="ECO:0008006" key="5">
    <source>
        <dbReference type="Google" id="ProtNLM"/>
    </source>
</evidence>
<dbReference type="EMBL" id="JAFCMP010000002">
    <property type="protein sequence ID" value="KAG5192764.1"/>
    <property type="molecule type" value="Genomic_DNA"/>
</dbReference>
<name>A0A835ZIH3_9STRA</name>
<keyword evidence="2" id="KW-0812">Transmembrane</keyword>
<organism evidence="3 4">
    <name type="scientific">Tribonema minus</name>
    <dbReference type="NCBI Taxonomy" id="303371"/>
    <lineage>
        <taxon>Eukaryota</taxon>
        <taxon>Sar</taxon>
        <taxon>Stramenopiles</taxon>
        <taxon>Ochrophyta</taxon>
        <taxon>PX clade</taxon>
        <taxon>Xanthophyceae</taxon>
        <taxon>Tribonematales</taxon>
        <taxon>Tribonemataceae</taxon>
        <taxon>Tribonema</taxon>
    </lineage>
</organism>
<keyword evidence="2" id="KW-1133">Transmembrane helix</keyword>
<keyword evidence="2" id="KW-0472">Membrane</keyword>
<sequence length="490" mass="54148">MSKRLPMHPQDLKDNLYGGKRSRWRRLRTLRSALTSHLTIGRGRRSRHALERSSCIAHGPHCMPYAAAAAALLGAAAMPYAAAAAVLLGTAALLRRHNAHPLPPPPAPAPHEDHHQQQELTPPLEHGAQLPQRDEGPWAAPEPVRAPEGGHPAVALPASRPGVIVLGMHRSGTSMVTGLLARAGLNLGTRLIPARDENAKGYFEKQMVVWQNDRLLKSQHTHWCDNDIKYEPDAVLIDILKGDMDFSRGWREIRELESLPPWLLKDPRLSITLRTWLPLFSRLPAVVFVYRHPVEVAESLVARSTVATKGAAAAVVFVHRHPVEVAESLVARSTVATKGAAWRMKRAFRLWTSYQTWAITQSSDLCRAVTSNRRVVADPIGESNAVIQSLRDVCGVAVPRLLEEATIKDFVDLSLQHRSAAPVAADKRAETAPAARSACDIPDPHWELPPMPRLKKAEIDAYRDAMQLYCDMDSGEAFKPNFKFPAILQT</sequence>
<feature type="transmembrane region" description="Helical" evidence="2">
    <location>
        <begin position="70"/>
        <end position="94"/>
    </location>
</feature>
<accession>A0A835ZIH3</accession>